<dbReference type="Pfam" id="PF13350">
    <property type="entry name" value="Y_phosphatase3"/>
    <property type="match status" value="1"/>
</dbReference>
<feature type="domain" description="Tyrosine specific protein phosphatases" evidence="1">
    <location>
        <begin position="164"/>
        <end position="202"/>
    </location>
</feature>
<organism evidence="2 3">
    <name type="scientific">Podospora didyma</name>
    <dbReference type="NCBI Taxonomy" id="330526"/>
    <lineage>
        <taxon>Eukaryota</taxon>
        <taxon>Fungi</taxon>
        <taxon>Dikarya</taxon>
        <taxon>Ascomycota</taxon>
        <taxon>Pezizomycotina</taxon>
        <taxon>Sordariomycetes</taxon>
        <taxon>Sordariomycetidae</taxon>
        <taxon>Sordariales</taxon>
        <taxon>Podosporaceae</taxon>
        <taxon>Podospora</taxon>
    </lineage>
</organism>
<dbReference type="InterPro" id="IPR000387">
    <property type="entry name" value="Tyr_Pase_dom"/>
</dbReference>
<dbReference type="Proteomes" id="UP001285441">
    <property type="component" value="Unassembled WGS sequence"/>
</dbReference>
<comment type="caution">
    <text evidence="2">The sequence shown here is derived from an EMBL/GenBank/DDBJ whole genome shotgun (WGS) entry which is preliminary data.</text>
</comment>
<dbReference type="Gene3D" id="3.90.190.10">
    <property type="entry name" value="Protein tyrosine phosphatase superfamily"/>
    <property type="match status" value="1"/>
</dbReference>
<dbReference type="PANTHER" id="PTHR31126">
    <property type="entry name" value="TYROSINE-PROTEIN PHOSPHATASE"/>
    <property type="match status" value="1"/>
</dbReference>
<evidence type="ECO:0000313" key="3">
    <source>
        <dbReference type="Proteomes" id="UP001285441"/>
    </source>
</evidence>
<reference evidence="2" key="1">
    <citation type="journal article" date="2023" name="Mol. Phylogenet. Evol.">
        <title>Genome-scale phylogeny and comparative genomics of the fungal order Sordariales.</title>
        <authorList>
            <person name="Hensen N."/>
            <person name="Bonometti L."/>
            <person name="Westerberg I."/>
            <person name="Brannstrom I.O."/>
            <person name="Guillou S."/>
            <person name="Cros-Aarteil S."/>
            <person name="Calhoun S."/>
            <person name="Haridas S."/>
            <person name="Kuo A."/>
            <person name="Mondo S."/>
            <person name="Pangilinan J."/>
            <person name="Riley R."/>
            <person name="LaButti K."/>
            <person name="Andreopoulos B."/>
            <person name="Lipzen A."/>
            <person name="Chen C."/>
            <person name="Yan M."/>
            <person name="Daum C."/>
            <person name="Ng V."/>
            <person name="Clum A."/>
            <person name="Steindorff A."/>
            <person name="Ohm R.A."/>
            <person name="Martin F."/>
            <person name="Silar P."/>
            <person name="Natvig D.O."/>
            <person name="Lalanne C."/>
            <person name="Gautier V."/>
            <person name="Ament-Velasquez S.L."/>
            <person name="Kruys A."/>
            <person name="Hutchinson M.I."/>
            <person name="Powell A.J."/>
            <person name="Barry K."/>
            <person name="Miller A.N."/>
            <person name="Grigoriev I.V."/>
            <person name="Debuchy R."/>
            <person name="Gladieux P."/>
            <person name="Hiltunen Thoren M."/>
            <person name="Johannesson H."/>
        </authorList>
    </citation>
    <scope>NUCLEOTIDE SEQUENCE</scope>
    <source>
        <strain evidence="2">CBS 232.78</strain>
    </source>
</reference>
<sequence>MAANADDMANESASPGPQVVVLPSGTKLPSPPFIHAPGLDNLRDAGGYAVSGSPGKIIRRGVLFRGADPSKLTEEGVAVVSNQLGITHIFDLRSTLELERDGASAVGKPWPGATRSFLPVFLDRDYSPEALVERFMNYSYGTEGFAKAYSSILAAAAEPNHPYDPFRTIIAHLASSTQPPSPLLVHCSAGKDRTGIFIALVLSVCGVDDATVSHEYSLTDLGLLARKKGIVDKITAGGILGGDRARAERMVTSHKENMIATLAMIRSTYGSVEQYLVNHCRVPAEQLEQLRRNLVIDATATEQPLNWSPHAVMVDASYS</sequence>
<dbReference type="InterPro" id="IPR016130">
    <property type="entry name" value="Tyr_Pase_AS"/>
</dbReference>
<gene>
    <name evidence="2" type="ORF">B0H63DRAFT_526902</name>
</gene>
<evidence type="ECO:0000313" key="2">
    <source>
        <dbReference type="EMBL" id="KAK3372044.1"/>
    </source>
</evidence>
<dbReference type="PANTHER" id="PTHR31126:SF1">
    <property type="entry name" value="TYROSINE SPECIFIC PROTEIN PHOSPHATASES DOMAIN-CONTAINING PROTEIN"/>
    <property type="match status" value="1"/>
</dbReference>
<proteinExistence type="predicted"/>
<evidence type="ECO:0000259" key="1">
    <source>
        <dbReference type="PROSITE" id="PS50056"/>
    </source>
</evidence>
<dbReference type="SUPFAM" id="SSF52799">
    <property type="entry name" value="(Phosphotyrosine protein) phosphatases II"/>
    <property type="match status" value="1"/>
</dbReference>
<protein>
    <submittedName>
        <fullName evidence="2">Tyrosine phosphatase</fullName>
    </submittedName>
</protein>
<dbReference type="EMBL" id="JAULSW010000008">
    <property type="protein sequence ID" value="KAK3372044.1"/>
    <property type="molecule type" value="Genomic_DNA"/>
</dbReference>
<dbReference type="InterPro" id="IPR026893">
    <property type="entry name" value="Tyr/Ser_Pase_IphP-type"/>
</dbReference>
<accession>A0AAE0N786</accession>
<dbReference type="PROSITE" id="PS50056">
    <property type="entry name" value="TYR_PHOSPHATASE_2"/>
    <property type="match status" value="1"/>
</dbReference>
<dbReference type="AlphaFoldDB" id="A0AAE0N786"/>
<dbReference type="PROSITE" id="PS00383">
    <property type="entry name" value="TYR_PHOSPHATASE_1"/>
    <property type="match status" value="1"/>
</dbReference>
<dbReference type="InterPro" id="IPR029021">
    <property type="entry name" value="Prot-tyrosine_phosphatase-like"/>
</dbReference>
<dbReference type="GO" id="GO:0004721">
    <property type="term" value="F:phosphoprotein phosphatase activity"/>
    <property type="evidence" value="ECO:0007669"/>
    <property type="project" value="InterPro"/>
</dbReference>
<reference evidence="2" key="2">
    <citation type="submission" date="2023-06" db="EMBL/GenBank/DDBJ databases">
        <authorList>
            <consortium name="Lawrence Berkeley National Laboratory"/>
            <person name="Haridas S."/>
            <person name="Hensen N."/>
            <person name="Bonometti L."/>
            <person name="Westerberg I."/>
            <person name="Brannstrom I.O."/>
            <person name="Guillou S."/>
            <person name="Cros-Aarteil S."/>
            <person name="Calhoun S."/>
            <person name="Kuo A."/>
            <person name="Mondo S."/>
            <person name="Pangilinan J."/>
            <person name="Riley R."/>
            <person name="LaButti K."/>
            <person name="Andreopoulos B."/>
            <person name="Lipzen A."/>
            <person name="Chen C."/>
            <person name="Yanf M."/>
            <person name="Daum C."/>
            <person name="Ng V."/>
            <person name="Clum A."/>
            <person name="Steindorff A."/>
            <person name="Ohm R."/>
            <person name="Martin F."/>
            <person name="Silar P."/>
            <person name="Natvig D."/>
            <person name="Lalanne C."/>
            <person name="Gautier V."/>
            <person name="Ament-velasquez S.L."/>
            <person name="Kruys A."/>
            <person name="Hutchinson M.I."/>
            <person name="Powell A.J."/>
            <person name="Barry K."/>
            <person name="Miller A.N."/>
            <person name="Grigoriev I.V."/>
            <person name="Debuchy R."/>
            <person name="Gladieux P."/>
            <person name="Thoren M.H."/>
            <person name="Johannesson H."/>
        </authorList>
    </citation>
    <scope>NUCLEOTIDE SEQUENCE</scope>
    <source>
        <strain evidence="2">CBS 232.78</strain>
    </source>
</reference>
<keyword evidence="3" id="KW-1185">Reference proteome</keyword>
<name>A0AAE0N786_9PEZI</name>